<dbReference type="RefSeq" id="XP_025405544.1">
    <property type="nucleotide sequence ID" value="XM_025549759.1"/>
</dbReference>
<organism evidence="10 11">
    <name type="scientific">Sipha flava</name>
    <name type="common">yellow sugarcane aphid</name>
    <dbReference type="NCBI Taxonomy" id="143950"/>
    <lineage>
        <taxon>Eukaryota</taxon>
        <taxon>Metazoa</taxon>
        <taxon>Ecdysozoa</taxon>
        <taxon>Arthropoda</taxon>
        <taxon>Hexapoda</taxon>
        <taxon>Insecta</taxon>
        <taxon>Pterygota</taxon>
        <taxon>Neoptera</taxon>
        <taxon>Paraneoptera</taxon>
        <taxon>Hemiptera</taxon>
        <taxon>Sternorrhyncha</taxon>
        <taxon>Aphidomorpha</taxon>
        <taxon>Aphidoidea</taxon>
        <taxon>Aphididae</taxon>
        <taxon>Sipha</taxon>
    </lineage>
</organism>
<keyword evidence="6" id="KW-0804">Transcription</keyword>
<dbReference type="PANTHER" id="PTHR23235">
    <property type="entry name" value="KRUEPPEL-LIKE TRANSCRIPTION FACTOR"/>
    <property type="match status" value="1"/>
</dbReference>
<feature type="domain" description="C2H2-type" evidence="9">
    <location>
        <begin position="531"/>
        <end position="555"/>
    </location>
</feature>
<accession>A0A8B8F426</accession>
<keyword evidence="2" id="KW-0677">Repeat</keyword>
<reference evidence="11" key="1">
    <citation type="submission" date="2025-08" db="UniProtKB">
        <authorList>
            <consortium name="RefSeq"/>
        </authorList>
    </citation>
    <scope>IDENTIFICATION</scope>
    <source>
        <tissue evidence="11">Whole body</tissue>
    </source>
</reference>
<evidence type="ECO:0000256" key="8">
    <source>
        <dbReference type="SAM" id="MobiDB-lite"/>
    </source>
</evidence>
<dbReference type="GO" id="GO:0000978">
    <property type="term" value="F:RNA polymerase II cis-regulatory region sequence-specific DNA binding"/>
    <property type="evidence" value="ECO:0007669"/>
    <property type="project" value="TreeGrafter"/>
</dbReference>
<dbReference type="GO" id="GO:0000981">
    <property type="term" value="F:DNA-binding transcription factor activity, RNA polymerase II-specific"/>
    <property type="evidence" value="ECO:0007669"/>
    <property type="project" value="TreeGrafter"/>
</dbReference>
<keyword evidence="3 7" id="KW-0863">Zinc-finger</keyword>
<dbReference type="GeneID" id="112679834"/>
<keyword evidence="5" id="KW-0805">Transcription regulation</keyword>
<keyword evidence="10" id="KW-1185">Reference proteome</keyword>
<protein>
    <submittedName>
        <fullName evidence="11">Wilms tumor protein homolog isoform X1</fullName>
    </submittedName>
</protein>
<dbReference type="Gene3D" id="2.20.25.240">
    <property type="match status" value="1"/>
</dbReference>
<evidence type="ECO:0000259" key="9">
    <source>
        <dbReference type="PROSITE" id="PS50157"/>
    </source>
</evidence>
<evidence type="ECO:0000256" key="5">
    <source>
        <dbReference type="ARBA" id="ARBA00023015"/>
    </source>
</evidence>
<dbReference type="SUPFAM" id="SSF57667">
    <property type="entry name" value="beta-beta-alpha zinc fingers"/>
    <property type="match status" value="2"/>
</dbReference>
<dbReference type="SMART" id="SM00355">
    <property type="entry name" value="ZnF_C2H2"/>
    <property type="match status" value="3"/>
</dbReference>
<dbReference type="AlphaFoldDB" id="A0A8B8F426"/>
<dbReference type="Gene3D" id="3.30.160.60">
    <property type="entry name" value="Classic Zinc Finger"/>
    <property type="match status" value="3"/>
</dbReference>
<evidence type="ECO:0000256" key="6">
    <source>
        <dbReference type="ARBA" id="ARBA00023163"/>
    </source>
</evidence>
<evidence type="ECO:0000256" key="7">
    <source>
        <dbReference type="PROSITE-ProRule" id="PRU00042"/>
    </source>
</evidence>
<feature type="region of interest" description="Disordered" evidence="8">
    <location>
        <begin position="313"/>
        <end position="344"/>
    </location>
</feature>
<dbReference type="OrthoDB" id="4748970at2759"/>
<feature type="domain" description="C2H2-type" evidence="9">
    <location>
        <begin position="471"/>
        <end position="500"/>
    </location>
</feature>
<dbReference type="InterPro" id="IPR013087">
    <property type="entry name" value="Znf_C2H2_type"/>
</dbReference>
<dbReference type="InterPro" id="IPR036236">
    <property type="entry name" value="Znf_C2H2_sf"/>
</dbReference>
<feature type="compositionally biased region" description="Low complexity" evidence="8">
    <location>
        <begin position="313"/>
        <end position="323"/>
    </location>
</feature>
<evidence type="ECO:0000313" key="11">
    <source>
        <dbReference type="RefSeq" id="XP_025405544.1"/>
    </source>
</evidence>
<dbReference type="Pfam" id="PF00096">
    <property type="entry name" value="zf-C2H2"/>
    <property type="match status" value="3"/>
</dbReference>
<feature type="region of interest" description="Disordered" evidence="8">
    <location>
        <begin position="157"/>
        <end position="179"/>
    </location>
</feature>
<dbReference type="PROSITE" id="PS00028">
    <property type="entry name" value="ZINC_FINGER_C2H2_1"/>
    <property type="match status" value="3"/>
</dbReference>
<gene>
    <name evidence="11" type="primary">LOC112679834</name>
</gene>
<feature type="region of interest" description="Disordered" evidence="8">
    <location>
        <begin position="432"/>
        <end position="476"/>
    </location>
</feature>
<evidence type="ECO:0000256" key="3">
    <source>
        <dbReference type="ARBA" id="ARBA00022771"/>
    </source>
</evidence>
<name>A0A8B8F426_9HEMI</name>
<keyword evidence="4" id="KW-0862">Zinc</keyword>
<dbReference type="InterPro" id="IPR007588">
    <property type="entry name" value="Znf_FLYWCH"/>
</dbReference>
<dbReference type="PROSITE" id="PS50157">
    <property type="entry name" value="ZINC_FINGER_C2H2_2"/>
    <property type="match status" value="3"/>
</dbReference>
<evidence type="ECO:0000313" key="10">
    <source>
        <dbReference type="Proteomes" id="UP000694846"/>
    </source>
</evidence>
<evidence type="ECO:0000256" key="4">
    <source>
        <dbReference type="ARBA" id="ARBA00022833"/>
    </source>
</evidence>
<dbReference type="PANTHER" id="PTHR23235:SF156">
    <property type="entry name" value="KRUPPEL-LIKE FACTOR 18"/>
    <property type="match status" value="1"/>
</dbReference>
<dbReference type="FunFam" id="3.30.160.60:FF:000032">
    <property type="entry name" value="Krueppel-like factor 4"/>
    <property type="match status" value="1"/>
</dbReference>
<dbReference type="GO" id="GO:0008270">
    <property type="term" value="F:zinc ion binding"/>
    <property type="evidence" value="ECO:0007669"/>
    <property type="project" value="UniProtKB-KW"/>
</dbReference>
<feature type="domain" description="C2H2-type" evidence="9">
    <location>
        <begin position="501"/>
        <end position="530"/>
    </location>
</feature>
<proteinExistence type="predicted"/>
<evidence type="ECO:0000256" key="1">
    <source>
        <dbReference type="ARBA" id="ARBA00022723"/>
    </source>
</evidence>
<sequence>MFKLFTNNRGNSSINFDNYNFRYFRTNKSSGDIVWRCVQKTCNVTIITNNEKTVLIRSNIKDHQHDEDNDEQKKELQKIRTAIKRKAIENVYEKPIKIICKELSSIEDSQDDWQVWQDTISWLGNPMGPQASPVYICGSGTVPEFIPLTDSLRPVPRSIPLEDDLQPVPRSIPLEDDLRSVPGSIPLEDDLRPVPGSIPLIDGHRRCDAMAILDNGNHHVNHDTQHHNQQQPHDPVCYGTDEFIDLDMLINYVADQHSGTGDPVSPDVMTYTAAENCKSFNYNRLTDYNPSDYNGVMYIYSAGHEGVIDGVHQQQQLHQQHQQHQQHHQQHHQQQQHVHHQQLHLLQQHHISPPASPPDDCGHVITGSTLLAHRLQMSTAAATVVTPTASVRVAHKQPTAVSAYTAAMMTPPSSPPEDGAKAAAAAAAATVTGAKTSVGRVPATNPQRPTKRAAGGGDRRAHRAKKTSANHSCSHPGCGKTYTKSSHLKAHLRTHTGEKPYQCYWNGCGWKFARSDELTRHFRKHTGDRPFKCRLCDRAFSRSDHLSLHMKRHNV</sequence>
<evidence type="ECO:0000256" key="2">
    <source>
        <dbReference type="ARBA" id="ARBA00022737"/>
    </source>
</evidence>
<keyword evidence="1" id="KW-0479">Metal-binding</keyword>
<dbReference type="Pfam" id="PF04500">
    <property type="entry name" value="FLYWCH"/>
    <property type="match status" value="1"/>
</dbReference>
<dbReference type="Proteomes" id="UP000694846">
    <property type="component" value="Unplaced"/>
</dbReference>